<feature type="domain" description="Ig-like" evidence="8">
    <location>
        <begin position="229"/>
        <end position="291"/>
    </location>
</feature>
<dbReference type="PANTHER" id="PTHR10075:SF100">
    <property type="entry name" value="FASCICLIN-2"/>
    <property type="match status" value="1"/>
</dbReference>
<dbReference type="InterPro" id="IPR044925">
    <property type="entry name" value="His-Me_finger_sf"/>
</dbReference>
<feature type="domain" description="Ig-like" evidence="8">
    <location>
        <begin position="480"/>
        <end position="565"/>
    </location>
</feature>
<dbReference type="GO" id="GO:0030424">
    <property type="term" value="C:axon"/>
    <property type="evidence" value="ECO:0007669"/>
    <property type="project" value="TreeGrafter"/>
</dbReference>
<comment type="subcellular location">
    <subcellularLocation>
        <location evidence="1">Secreted</location>
    </subcellularLocation>
</comment>
<reference evidence="10" key="1">
    <citation type="submission" date="2025-08" db="UniProtKB">
        <authorList>
            <consortium name="RefSeq"/>
        </authorList>
    </citation>
    <scope>IDENTIFICATION</scope>
    <source>
        <tissue evidence="10">Whole larval tissue</tissue>
    </source>
</reference>
<dbReference type="GO" id="GO:0005576">
    <property type="term" value="C:extracellular region"/>
    <property type="evidence" value="ECO:0007669"/>
    <property type="project" value="UniProtKB-SubCell"/>
</dbReference>
<dbReference type="Gene3D" id="2.60.40.10">
    <property type="entry name" value="Immunoglobulins"/>
    <property type="match status" value="10"/>
</dbReference>
<feature type="domain" description="Ig-like" evidence="8">
    <location>
        <begin position="303"/>
        <end position="388"/>
    </location>
</feature>
<dbReference type="PANTHER" id="PTHR10075">
    <property type="entry name" value="BASIGIN RELATED"/>
    <property type="match status" value="1"/>
</dbReference>
<keyword evidence="2" id="KW-0964">Secreted</keyword>
<dbReference type="Pfam" id="PF13895">
    <property type="entry name" value="Ig_2"/>
    <property type="match status" value="1"/>
</dbReference>
<dbReference type="GO" id="GO:0003676">
    <property type="term" value="F:nucleic acid binding"/>
    <property type="evidence" value="ECO:0007669"/>
    <property type="project" value="InterPro"/>
</dbReference>
<feature type="domain" description="Ig-like" evidence="8">
    <location>
        <begin position="929"/>
        <end position="1008"/>
    </location>
</feature>
<evidence type="ECO:0000256" key="3">
    <source>
        <dbReference type="ARBA" id="ARBA00023157"/>
    </source>
</evidence>
<evidence type="ECO:0000313" key="9">
    <source>
        <dbReference type="Proteomes" id="UP000829999"/>
    </source>
</evidence>
<gene>
    <name evidence="10" type="primary">LOC118271416</name>
</gene>
<dbReference type="PRINTS" id="PR01832">
    <property type="entry name" value="VEGFRECEPTOR"/>
</dbReference>
<dbReference type="GO" id="GO:0070593">
    <property type="term" value="P:dendrite self-avoidance"/>
    <property type="evidence" value="ECO:0007669"/>
    <property type="project" value="TreeGrafter"/>
</dbReference>
<dbReference type="InterPro" id="IPR003599">
    <property type="entry name" value="Ig_sub"/>
</dbReference>
<dbReference type="Pfam" id="PF07679">
    <property type="entry name" value="I-set"/>
    <property type="match status" value="5"/>
</dbReference>
<dbReference type="RefSeq" id="XP_050551911.1">
    <property type="nucleotide sequence ID" value="XM_050695954.1"/>
</dbReference>
<sequence>MAVAKVTGAMPGEHVVPVGKGNVHMGVKVLGTGVKLETVKILGMKGEVIEELKLELVDEKTQFYRTPSFSPPSTMFSVTINGYDINTKSPVTRKSPTPISRQDLSTEEKVETAPVVTIDGDSSITLYDDDPLELTCKVHAYPEPDIKWVDKESGNAILAETNIFELPYDYISILKIDKATKNATYECKANNRNGNDVKGVEVMAKRRFYFYIIESPKDIRIEYAKEGKLVCKVYAYPSATINWYKDAKPLSSSSRIEISKDQTVVTLKDMQPGMEGKFMCEARNDKERKVFYSNVEIFGVEKPVIDKTINEIRVTEKTNGELSCRILKGIPKPTIVWSFLGSGTKMYLKQTGETIQLKNAHRGQSGLYTCTAKNVLGSDNHNTELIVEYPPRIKSDVKEMKILDGDIAKLPCDVDGVPAPTVYWTFNGINVTSTWRTQITTDYSLIIKTTVADTGHYVCHADNKIGKDERKIILKIHQKPVIDKSVAEIRVREKSYGKLSCRILKGIPKPTIIWSFRGSGTKKYLKQTGETIQLKKAHRGQSGLYTCTAKNVEGSDTHNTELIVEYRPRIKRGVKVMKIVDGDKAKLTCDVDGVPAPTVYWTFNGIEVTNTWKTEITTDYNLIIKTTLRDTGNYVCHAKNKLGKDERKVFLQVYIPVTIVEPKSNMVETMVGERKVLSCTAMGYPEPDIKWTFHKTFDAPGTDVTSFMYPSLLLRRLQLNQQGFYTCLAENSISGSASITYEVKVYAPPVIENVYPSKEFEAVDGDMMLRIQCHATGSPTPTITWLRNGDRVALGYGWFDVEADGTLLIKNINRANAGVYTCQAKNKLGEARAVYTVVVKDFVYVAPSNTLYVQEGYPVNIKCEIPYGPMDQLRWFKDNKLWITTDDIYLSYATVSDGGVYTCRVSNFLKTRFIATKLVVGNKPKFISPEVEEIIDFVYESSGFLNMNCEAYCEPLTVPMHAKWTHDGVAMDNTDMSLILGMKLGATGIYECEVSNKFGSIRRSFNVTSPDCLLDIKKSFVGKHPIMFSSSGGWSVFPIKEKYMIIPNKGYFYMRCPSGSVNPELSLYSKTMVTCERDNIVKIAGKPYNFADLQCNNEVRPDLEKTEKECFGDNTESMKVGFWAQGNFWTPGNFFMEVYSVCFDKKNDVPLYTKHKLSPQHTDIPSTSQWYSSSDTSAKEFEELYNCRRQLYDVGIALGRGLRSMSCCFGRRQLVNPRDLLPGIPVTATFEYKNVVPHWSSCNSTNWDELEALVRQLAKQAGRNLTVFTGTSNGNHSKTSVDIEIKIEINGRDRHQKIPRYLWKVVQDPDKDSAVAIIQVNIPELTQKEAEKHVLCPDICFDIEWMQGPEWDNADNGYTYCCTMEDFKRAFGYTSLHIPSMTQLLVDASS</sequence>
<dbReference type="InterPro" id="IPR036179">
    <property type="entry name" value="Ig-like_dom_sf"/>
</dbReference>
<feature type="domain" description="Ig-like" evidence="8">
    <location>
        <begin position="114"/>
        <end position="203"/>
    </location>
</feature>
<dbReference type="GO" id="GO:0046872">
    <property type="term" value="F:metal ion binding"/>
    <property type="evidence" value="ECO:0007669"/>
    <property type="project" value="InterPro"/>
</dbReference>
<dbReference type="InterPro" id="IPR044929">
    <property type="entry name" value="DNA/RNA_non-sp_Endonuclease_sf"/>
</dbReference>
<evidence type="ECO:0000256" key="5">
    <source>
        <dbReference type="ARBA" id="ARBA00023319"/>
    </source>
</evidence>
<name>A0A9R0DS83_SPOFR</name>
<dbReference type="InterPro" id="IPR007110">
    <property type="entry name" value="Ig-like_dom"/>
</dbReference>
<dbReference type="SMART" id="SM00892">
    <property type="entry name" value="Endonuclease_NS"/>
    <property type="match status" value="1"/>
</dbReference>
<feature type="domain" description="Ig-like" evidence="8">
    <location>
        <begin position="656"/>
        <end position="740"/>
    </location>
</feature>
<evidence type="ECO:0000256" key="7">
    <source>
        <dbReference type="ARBA" id="ARBA00068688"/>
    </source>
</evidence>
<dbReference type="SUPFAM" id="SSF48726">
    <property type="entry name" value="Immunoglobulin"/>
    <property type="match status" value="10"/>
</dbReference>
<dbReference type="OrthoDB" id="6019866at2759"/>
<dbReference type="InterPro" id="IPR001604">
    <property type="entry name" value="Endo_G_ENPP1-like_dom"/>
</dbReference>
<dbReference type="GO" id="GO:0007411">
    <property type="term" value="P:axon guidance"/>
    <property type="evidence" value="ECO:0007669"/>
    <property type="project" value="TreeGrafter"/>
</dbReference>
<dbReference type="SUPFAM" id="SSF54060">
    <property type="entry name" value="His-Me finger endonucleases"/>
    <property type="match status" value="1"/>
</dbReference>
<dbReference type="InterPro" id="IPR013783">
    <property type="entry name" value="Ig-like_fold"/>
</dbReference>
<dbReference type="SMART" id="SM00408">
    <property type="entry name" value="IGc2"/>
    <property type="match status" value="9"/>
</dbReference>
<feature type="domain" description="Ig-like" evidence="8">
    <location>
        <begin position="391"/>
        <end position="473"/>
    </location>
</feature>
<dbReference type="Pfam" id="PF01223">
    <property type="entry name" value="Endonuclease_NS"/>
    <property type="match status" value="1"/>
</dbReference>
<keyword evidence="9" id="KW-1185">Reference proteome</keyword>
<keyword evidence="5" id="KW-0393">Immunoglobulin domain</keyword>
<dbReference type="Pfam" id="PF13927">
    <property type="entry name" value="Ig_3"/>
    <property type="match status" value="3"/>
</dbReference>
<dbReference type="PROSITE" id="PS50835">
    <property type="entry name" value="IG_LIKE"/>
    <property type="match status" value="10"/>
</dbReference>
<feature type="domain" description="Ig-like" evidence="8">
    <location>
        <begin position="841"/>
        <end position="915"/>
    </location>
</feature>
<dbReference type="InterPro" id="IPR003598">
    <property type="entry name" value="Ig_sub2"/>
</dbReference>
<evidence type="ECO:0000256" key="2">
    <source>
        <dbReference type="ARBA" id="ARBA00022525"/>
    </source>
</evidence>
<evidence type="ECO:0000256" key="6">
    <source>
        <dbReference type="ARBA" id="ARBA00061228"/>
    </source>
</evidence>
<accession>A0A9R0DS83</accession>
<dbReference type="GO" id="GO:0005886">
    <property type="term" value="C:plasma membrane"/>
    <property type="evidence" value="ECO:0007669"/>
    <property type="project" value="TreeGrafter"/>
</dbReference>
<feature type="domain" description="Ig-like" evidence="8">
    <location>
        <begin position="748"/>
        <end position="840"/>
    </location>
</feature>
<keyword evidence="4" id="KW-0325">Glycoprotein</keyword>
<proteinExistence type="inferred from homology"/>
<evidence type="ECO:0000313" key="10">
    <source>
        <dbReference type="RefSeq" id="XP_050551911.1"/>
    </source>
</evidence>
<keyword evidence="3" id="KW-1015">Disulfide bond</keyword>
<comment type="similarity">
    <text evidence="6">Belongs to the hemolin family.</text>
</comment>
<organism evidence="9 10">
    <name type="scientific">Spodoptera frugiperda</name>
    <name type="common">Fall armyworm</name>
    <dbReference type="NCBI Taxonomy" id="7108"/>
    <lineage>
        <taxon>Eukaryota</taxon>
        <taxon>Metazoa</taxon>
        <taxon>Ecdysozoa</taxon>
        <taxon>Arthropoda</taxon>
        <taxon>Hexapoda</taxon>
        <taxon>Insecta</taxon>
        <taxon>Pterygota</taxon>
        <taxon>Neoptera</taxon>
        <taxon>Endopterygota</taxon>
        <taxon>Lepidoptera</taxon>
        <taxon>Glossata</taxon>
        <taxon>Ditrysia</taxon>
        <taxon>Noctuoidea</taxon>
        <taxon>Noctuidae</taxon>
        <taxon>Amphipyrinae</taxon>
        <taxon>Spodoptera</taxon>
    </lineage>
</organism>
<dbReference type="Gene3D" id="3.40.570.10">
    <property type="entry name" value="Extracellular Endonuclease, subunit A"/>
    <property type="match status" value="1"/>
</dbReference>
<dbReference type="Proteomes" id="UP000829999">
    <property type="component" value="Chromosome 9"/>
</dbReference>
<feature type="domain" description="Ig-like" evidence="8">
    <location>
        <begin position="568"/>
        <end position="650"/>
    </location>
</feature>
<evidence type="ECO:0000256" key="4">
    <source>
        <dbReference type="ARBA" id="ARBA00023180"/>
    </source>
</evidence>
<dbReference type="InterPro" id="IPR013098">
    <property type="entry name" value="Ig_I-set"/>
</dbReference>
<dbReference type="FunFam" id="2.60.40.10:FF:000032">
    <property type="entry name" value="palladin isoform X1"/>
    <property type="match status" value="3"/>
</dbReference>
<protein>
    <recommendedName>
        <fullName evidence="7">Hemolin</fullName>
    </recommendedName>
</protein>
<dbReference type="CDD" id="cd00096">
    <property type="entry name" value="Ig"/>
    <property type="match status" value="2"/>
</dbReference>
<dbReference type="SMART" id="SM00409">
    <property type="entry name" value="IG"/>
    <property type="match status" value="9"/>
</dbReference>
<evidence type="ECO:0000256" key="1">
    <source>
        <dbReference type="ARBA" id="ARBA00004613"/>
    </source>
</evidence>
<evidence type="ECO:0000259" key="8">
    <source>
        <dbReference type="PROSITE" id="PS50835"/>
    </source>
</evidence>
<dbReference type="GO" id="GO:0016787">
    <property type="term" value="F:hydrolase activity"/>
    <property type="evidence" value="ECO:0007669"/>
    <property type="project" value="InterPro"/>
</dbReference>
<dbReference type="GO" id="GO:0007156">
    <property type="term" value="P:homophilic cell adhesion via plasma membrane adhesion molecules"/>
    <property type="evidence" value="ECO:0007669"/>
    <property type="project" value="TreeGrafter"/>
</dbReference>
<dbReference type="GeneID" id="118271416"/>
<dbReference type="GO" id="GO:0098632">
    <property type="term" value="F:cell-cell adhesion mediator activity"/>
    <property type="evidence" value="ECO:0007669"/>
    <property type="project" value="TreeGrafter"/>
</dbReference>